<dbReference type="InterPro" id="IPR051062">
    <property type="entry name" value="Topoisomerase_IB"/>
</dbReference>
<keyword evidence="11" id="KW-1185">Reference proteome</keyword>
<evidence type="ECO:0000313" key="10">
    <source>
        <dbReference type="EMBL" id="STX30927.1"/>
    </source>
</evidence>
<dbReference type="Gene3D" id="3.30.66.10">
    <property type="entry name" value="DNA topoisomerase I domain"/>
    <property type="match status" value="1"/>
</dbReference>
<dbReference type="EMBL" id="UGNW01000001">
    <property type="protein sequence ID" value="STX30927.1"/>
    <property type="molecule type" value="Genomic_DNA"/>
</dbReference>
<dbReference type="InterPro" id="IPR001631">
    <property type="entry name" value="TopoI"/>
</dbReference>
<dbReference type="Proteomes" id="UP000255066">
    <property type="component" value="Unassembled WGS sequence"/>
</dbReference>
<dbReference type="Proteomes" id="UP000054735">
    <property type="component" value="Unassembled WGS sequence"/>
</dbReference>
<accession>A0A378I6U5</accession>
<dbReference type="PANTHER" id="PTHR10290">
    <property type="entry name" value="DNA TOPOISOMERASE I"/>
    <property type="match status" value="1"/>
</dbReference>
<name>A0A378I6U5_9GAMM</name>
<dbReference type="RefSeq" id="WP_058524926.1">
    <property type="nucleotide sequence ID" value="NZ_CAAAHV010000010.1"/>
</dbReference>
<evidence type="ECO:0000259" key="8">
    <source>
        <dbReference type="Pfam" id="PF21338"/>
    </source>
</evidence>
<keyword evidence="5" id="KW-0238">DNA-binding</keyword>
<dbReference type="Gene3D" id="1.10.132.120">
    <property type="match status" value="1"/>
</dbReference>
<comment type="catalytic activity">
    <reaction evidence="1">
        <text>ATP-independent breakage of single-stranded DNA, followed by passage and rejoining.</text>
        <dbReference type="EC" id="5.6.2.1"/>
    </reaction>
</comment>
<proteinExistence type="inferred from homology"/>
<dbReference type="InterPro" id="IPR035447">
    <property type="entry name" value="DNA_topo_I_N_sf"/>
</dbReference>
<evidence type="ECO:0000313" key="11">
    <source>
        <dbReference type="Proteomes" id="UP000054735"/>
    </source>
</evidence>
<dbReference type="InterPro" id="IPR011010">
    <property type="entry name" value="DNA_brk_join_enz"/>
</dbReference>
<dbReference type="GO" id="GO:0003677">
    <property type="term" value="F:DNA binding"/>
    <property type="evidence" value="ECO:0007669"/>
    <property type="project" value="UniProtKB-KW"/>
</dbReference>
<comment type="similarity">
    <text evidence="2">Belongs to the type IB topoisomerase family.</text>
</comment>
<evidence type="ECO:0000256" key="5">
    <source>
        <dbReference type="ARBA" id="ARBA00023125"/>
    </source>
</evidence>
<dbReference type="EMBL" id="LNXT01000048">
    <property type="protein sequence ID" value="KTC68358.1"/>
    <property type="molecule type" value="Genomic_DNA"/>
</dbReference>
<dbReference type="InterPro" id="IPR014711">
    <property type="entry name" value="TopoI_cat_a-hlx-sub_euk"/>
</dbReference>
<protein>
    <recommendedName>
        <fullName evidence="3">DNA topoisomerase</fullName>
        <ecNumber evidence="3">5.6.2.1</ecNumber>
    </recommendedName>
</protein>
<dbReference type="Pfam" id="PF01028">
    <property type="entry name" value="Topoisom_I"/>
    <property type="match status" value="1"/>
</dbReference>
<dbReference type="Gene3D" id="3.90.15.10">
    <property type="entry name" value="Topoisomerase I, Chain A, domain 3"/>
    <property type="match status" value="1"/>
</dbReference>
<dbReference type="PRINTS" id="PR00416">
    <property type="entry name" value="EUTPISMRASEI"/>
</dbReference>
<reference evidence="9 11" key="1">
    <citation type="submission" date="2015-11" db="EMBL/GenBank/DDBJ databases">
        <title>Genomic analysis of 38 Legionella species identifies large and diverse effector repertoires.</title>
        <authorList>
            <person name="Burstein D."/>
            <person name="Amaro F."/>
            <person name="Zusman T."/>
            <person name="Lifshitz Z."/>
            <person name="Cohen O."/>
            <person name="Gilbert J.A."/>
            <person name="Pupko T."/>
            <person name="Shuman H.A."/>
            <person name="Segal G."/>
        </authorList>
    </citation>
    <scope>NUCLEOTIDE SEQUENCE [LARGE SCALE GENOMIC DNA]</scope>
    <source>
        <strain evidence="9 11">CDC#1407-AL-14</strain>
    </source>
</reference>
<dbReference type="PANTHER" id="PTHR10290:SF3">
    <property type="entry name" value="DNA TOPOISOMERASE 1"/>
    <property type="match status" value="1"/>
</dbReference>
<dbReference type="EC" id="5.6.2.1" evidence="3"/>
<dbReference type="GO" id="GO:0006265">
    <property type="term" value="P:DNA topological change"/>
    <property type="evidence" value="ECO:0007669"/>
    <property type="project" value="InterPro"/>
</dbReference>
<evidence type="ECO:0000256" key="6">
    <source>
        <dbReference type="ARBA" id="ARBA00023235"/>
    </source>
</evidence>
<feature type="domain" description="DNA topoisomerase IB N-terminal" evidence="8">
    <location>
        <begin position="31"/>
        <end position="79"/>
    </location>
</feature>
<evidence type="ECO:0000256" key="3">
    <source>
        <dbReference type="ARBA" id="ARBA00012891"/>
    </source>
</evidence>
<evidence type="ECO:0000256" key="4">
    <source>
        <dbReference type="ARBA" id="ARBA00023029"/>
    </source>
</evidence>
<gene>
    <name evidence="9" type="ORF">Lbir_2960</name>
    <name evidence="10" type="ORF">NCTC12437_00694</name>
</gene>
<dbReference type="GO" id="GO:0003917">
    <property type="term" value="F:DNA topoisomerase type I (single strand cut, ATP-independent) activity"/>
    <property type="evidence" value="ECO:0007669"/>
    <property type="project" value="UniProtKB-EC"/>
</dbReference>
<dbReference type="Pfam" id="PF21338">
    <property type="entry name" value="Top1B_N_bact"/>
    <property type="match status" value="1"/>
</dbReference>
<keyword evidence="6 10" id="KW-0413">Isomerase</keyword>
<dbReference type="STRING" id="28083.Lbir_2960"/>
<keyword evidence="4" id="KW-0799">Topoisomerase</keyword>
<sequence>MEECEKIARLAALRYVNDSIPGIKRRKYGKGFAYYYPDGSKVTDAKELQRIKAMRIPPAYHSVWICPFANGHIQATARDTRNRKQYHYHPLWREVRDRQKFTAMIDFGRSIASIRAHIAEELAKPPTLNKKQIICAIIFLLDQSGVRIGNKIYAKENKTYGITTLRKKHLSINGNKAVFSFTGKNSKPWEIVLDNKKVIRILKKCEEIPGYEIFKYYDENNTINCISSQDINYYLQSLTHFPLTAKDFRTWIASRETFYRFLSAPFAEVELTTTVKSIIKEVAELLGHTPTICQKNYIHPDIINCWSEGKLERWVRENIEDSEVDKDRLFLAWLEQYK</sequence>
<reference evidence="10 12" key="2">
    <citation type="submission" date="2018-06" db="EMBL/GenBank/DDBJ databases">
        <authorList>
            <consortium name="Pathogen Informatics"/>
            <person name="Doyle S."/>
        </authorList>
    </citation>
    <scope>NUCLEOTIDE SEQUENCE [LARGE SCALE GENOMIC DNA]</scope>
    <source>
        <strain evidence="10 12">NCTC12437</strain>
    </source>
</reference>
<evidence type="ECO:0000313" key="9">
    <source>
        <dbReference type="EMBL" id="KTC68358.1"/>
    </source>
</evidence>
<evidence type="ECO:0000256" key="2">
    <source>
        <dbReference type="ARBA" id="ARBA00006645"/>
    </source>
</evidence>
<evidence type="ECO:0000313" key="12">
    <source>
        <dbReference type="Proteomes" id="UP000255066"/>
    </source>
</evidence>
<evidence type="ECO:0000259" key="7">
    <source>
        <dbReference type="Pfam" id="PF01028"/>
    </source>
</evidence>
<feature type="domain" description="DNA topoisomerase I catalytic core eukaryotic-type" evidence="7">
    <location>
        <begin position="93"/>
        <end position="299"/>
    </location>
</feature>
<dbReference type="InterPro" id="IPR049331">
    <property type="entry name" value="Top1B_N_bact"/>
</dbReference>
<dbReference type="InterPro" id="IPR013500">
    <property type="entry name" value="TopoI_cat_euk"/>
</dbReference>
<dbReference type="PROSITE" id="PS52038">
    <property type="entry name" value="TOPO_IB_2"/>
    <property type="match status" value="1"/>
</dbReference>
<evidence type="ECO:0000256" key="1">
    <source>
        <dbReference type="ARBA" id="ARBA00000213"/>
    </source>
</evidence>
<dbReference type="SUPFAM" id="SSF56349">
    <property type="entry name" value="DNA breaking-rejoining enzymes"/>
    <property type="match status" value="1"/>
</dbReference>
<dbReference type="AlphaFoldDB" id="A0A378I6U5"/>
<dbReference type="OrthoDB" id="9778962at2"/>
<organism evidence="10 12">
    <name type="scientific">Legionella birminghamensis</name>
    <dbReference type="NCBI Taxonomy" id="28083"/>
    <lineage>
        <taxon>Bacteria</taxon>
        <taxon>Pseudomonadati</taxon>
        <taxon>Pseudomonadota</taxon>
        <taxon>Gammaproteobacteria</taxon>
        <taxon>Legionellales</taxon>
        <taxon>Legionellaceae</taxon>
        <taxon>Legionella</taxon>
    </lineage>
</organism>
<dbReference type="SUPFAM" id="SSF55869">
    <property type="entry name" value="DNA topoisomerase I domain"/>
    <property type="match status" value="1"/>
</dbReference>